<feature type="transmembrane region" description="Helical" evidence="6">
    <location>
        <begin position="135"/>
        <end position="155"/>
    </location>
</feature>
<name>A0A562D1V8_9GAMM</name>
<keyword evidence="2" id="KW-1003">Cell membrane</keyword>
<evidence type="ECO:0000256" key="5">
    <source>
        <dbReference type="ARBA" id="ARBA00023136"/>
    </source>
</evidence>
<feature type="transmembrane region" description="Helical" evidence="6">
    <location>
        <begin position="52"/>
        <end position="72"/>
    </location>
</feature>
<sequence length="601" mass="65069">MRQALPVAVPASDAWQGRVPRHWLCACLGLVLYVPLLWGMDRWVLGVAASAYRTPAAMLLNAAVAVPFVLVLWSLSRRLLSSLLLVLLLQVLLYKVSAVKLQVLGAPLALQDFYFLTSFNRASLELLGSYLEDAAAVWAWTGGGALLLALAFWAERPWMGRARLARVVVFGAGAALVAALYLAAWPWTAFYTRDAVRPSPLGPGPGALHAGLMSSLVFKHLDLSNAVHAVDEAALRALLEATAEERAGIVPAQAGAEALPDIVVILSESFMDPRILAGMDQVADPIPATRALLERGAGGPMRVPTYGGGTVRTEFEVLTGMPVSAFPSVMYPYVDMARPRMPGLPALLRDLGYATVAVHGNSGAFWNRTDTFRAMGIQRFLTEKAFRGQGVRDGVWYSDASMTDLVLQELEAADAPLFVAAISIENHGPYESEAPVRDAAAKEAVPVPDVLPARAAGSLRNYLYHLGNADRELERLLRRMEQRGRPFVVVFFGDHLPALPEVYNTLQFADGGQAEEQMVPWLVVGDGGRRAGARPLHSWELAAEALEVAGLAGDPYFDLVRVAGRRLAALPPDSPEADELRRGVEAAAVARMQGRFEEFLR</sequence>
<dbReference type="AlphaFoldDB" id="A0A562D1V8"/>
<dbReference type="Pfam" id="PF00884">
    <property type="entry name" value="Sulfatase"/>
    <property type="match status" value="1"/>
</dbReference>
<dbReference type="PANTHER" id="PTHR47371">
    <property type="entry name" value="LIPOTEICHOIC ACID SYNTHASE"/>
    <property type="match status" value="1"/>
</dbReference>
<dbReference type="SUPFAM" id="SSF53649">
    <property type="entry name" value="Alkaline phosphatase-like"/>
    <property type="match status" value="1"/>
</dbReference>
<dbReference type="GO" id="GO:0005886">
    <property type="term" value="C:plasma membrane"/>
    <property type="evidence" value="ECO:0007669"/>
    <property type="project" value="UniProtKB-SubCell"/>
</dbReference>
<dbReference type="Proteomes" id="UP000321583">
    <property type="component" value="Unassembled WGS sequence"/>
</dbReference>
<feature type="transmembrane region" description="Helical" evidence="6">
    <location>
        <begin position="167"/>
        <end position="187"/>
    </location>
</feature>
<dbReference type="InterPro" id="IPR000917">
    <property type="entry name" value="Sulfatase_N"/>
</dbReference>
<keyword evidence="8" id="KW-0808">Transferase</keyword>
<evidence type="ECO:0000313" key="8">
    <source>
        <dbReference type="EMBL" id="TWH03580.1"/>
    </source>
</evidence>
<keyword evidence="3 6" id="KW-0812">Transmembrane</keyword>
<reference evidence="8 9" key="1">
    <citation type="submission" date="2019-07" db="EMBL/GenBank/DDBJ databases">
        <title>Genome sequencing of lignin-degrading bacterial isolates.</title>
        <authorList>
            <person name="Gladden J."/>
        </authorList>
    </citation>
    <scope>NUCLEOTIDE SEQUENCE [LARGE SCALE GENOMIC DNA]</scope>
    <source>
        <strain evidence="8 9">J19</strain>
    </source>
</reference>
<keyword evidence="4 6" id="KW-1133">Transmembrane helix</keyword>
<feature type="transmembrane region" description="Helical" evidence="6">
    <location>
        <begin position="79"/>
        <end position="97"/>
    </location>
</feature>
<feature type="transmembrane region" description="Helical" evidence="6">
    <location>
        <begin position="21"/>
        <end position="40"/>
    </location>
</feature>
<dbReference type="Gene3D" id="3.40.720.10">
    <property type="entry name" value="Alkaline Phosphatase, subunit A"/>
    <property type="match status" value="1"/>
</dbReference>
<dbReference type="PANTHER" id="PTHR47371:SF3">
    <property type="entry name" value="PHOSPHOGLYCEROL TRANSFERASE I"/>
    <property type="match status" value="1"/>
</dbReference>
<evidence type="ECO:0000259" key="7">
    <source>
        <dbReference type="Pfam" id="PF00884"/>
    </source>
</evidence>
<evidence type="ECO:0000256" key="6">
    <source>
        <dbReference type="SAM" id="Phobius"/>
    </source>
</evidence>
<keyword evidence="5 6" id="KW-0472">Membrane</keyword>
<dbReference type="EMBL" id="VLJS01000113">
    <property type="protein sequence ID" value="TWH03580.1"/>
    <property type="molecule type" value="Genomic_DNA"/>
</dbReference>
<comment type="caution">
    <text evidence="8">The sequence shown here is derived from an EMBL/GenBank/DDBJ whole genome shotgun (WGS) entry which is preliminary data.</text>
</comment>
<comment type="subcellular location">
    <subcellularLocation>
        <location evidence="1">Cell membrane</location>
        <topology evidence="1">Multi-pass membrane protein</topology>
    </subcellularLocation>
</comment>
<dbReference type="InterPro" id="IPR017850">
    <property type="entry name" value="Alkaline_phosphatase_core_sf"/>
</dbReference>
<protein>
    <submittedName>
        <fullName evidence="8">Phosphoglycerol transferase MdoB-like AlkP superfamily enzyme</fullName>
    </submittedName>
</protein>
<dbReference type="InterPro" id="IPR050448">
    <property type="entry name" value="OpgB/LTA_synthase_biosynth"/>
</dbReference>
<organism evidence="8 9">
    <name type="scientific">Pseudoxanthomonas taiwanensis J19</name>
    <dbReference type="NCBI Taxonomy" id="935569"/>
    <lineage>
        <taxon>Bacteria</taxon>
        <taxon>Pseudomonadati</taxon>
        <taxon>Pseudomonadota</taxon>
        <taxon>Gammaproteobacteria</taxon>
        <taxon>Lysobacterales</taxon>
        <taxon>Lysobacteraceae</taxon>
        <taxon>Pseudoxanthomonas</taxon>
    </lineage>
</organism>
<evidence type="ECO:0000256" key="2">
    <source>
        <dbReference type="ARBA" id="ARBA00022475"/>
    </source>
</evidence>
<dbReference type="CDD" id="cd16015">
    <property type="entry name" value="LTA_synthase"/>
    <property type="match status" value="1"/>
</dbReference>
<proteinExistence type="predicted"/>
<evidence type="ECO:0000256" key="4">
    <source>
        <dbReference type="ARBA" id="ARBA00022989"/>
    </source>
</evidence>
<accession>A0A562D1V8</accession>
<evidence type="ECO:0000256" key="3">
    <source>
        <dbReference type="ARBA" id="ARBA00022692"/>
    </source>
</evidence>
<evidence type="ECO:0000313" key="9">
    <source>
        <dbReference type="Proteomes" id="UP000321583"/>
    </source>
</evidence>
<dbReference type="GO" id="GO:0016740">
    <property type="term" value="F:transferase activity"/>
    <property type="evidence" value="ECO:0007669"/>
    <property type="project" value="UniProtKB-KW"/>
</dbReference>
<keyword evidence="9" id="KW-1185">Reference proteome</keyword>
<feature type="domain" description="Sulfatase N-terminal" evidence="7">
    <location>
        <begin position="260"/>
        <end position="550"/>
    </location>
</feature>
<gene>
    <name evidence="8" type="ORF">L613_000800000090</name>
</gene>
<evidence type="ECO:0000256" key="1">
    <source>
        <dbReference type="ARBA" id="ARBA00004651"/>
    </source>
</evidence>